<evidence type="ECO:0000256" key="2">
    <source>
        <dbReference type="SAM" id="Phobius"/>
    </source>
</evidence>
<dbReference type="GeneID" id="64978817"/>
<feature type="region of interest" description="Disordered" evidence="1">
    <location>
        <begin position="172"/>
        <end position="204"/>
    </location>
</feature>
<feature type="transmembrane region" description="Helical" evidence="2">
    <location>
        <begin position="20"/>
        <end position="39"/>
    </location>
</feature>
<dbReference type="Proteomes" id="UP000654913">
    <property type="component" value="Chromosome 7"/>
</dbReference>
<evidence type="ECO:0000256" key="1">
    <source>
        <dbReference type="SAM" id="MobiDB-lite"/>
    </source>
</evidence>
<dbReference type="RefSeq" id="XP_041561006.1">
    <property type="nucleotide sequence ID" value="XM_041695258.1"/>
</dbReference>
<reference evidence="3" key="2">
    <citation type="submission" date="2021-02" db="EMBL/GenBank/DDBJ databases">
        <title>Aspergillus puulaauensis MK2 genome sequence.</title>
        <authorList>
            <person name="Futagami T."/>
            <person name="Mori K."/>
            <person name="Kadooka C."/>
            <person name="Tanaka T."/>
        </authorList>
    </citation>
    <scope>NUCLEOTIDE SEQUENCE</scope>
    <source>
        <strain evidence="3">MK2</strain>
    </source>
</reference>
<accession>A0A7R7XW64</accession>
<evidence type="ECO:0000313" key="3">
    <source>
        <dbReference type="EMBL" id="BCS28820.1"/>
    </source>
</evidence>
<dbReference type="AlphaFoldDB" id="A0A7R7XW64"/>
<name>A0A7R7XW64_9EURO</name>
<gene>
    <name evidence="3" type="ORF">APUU_70390S</name>
</gene>
<reference evidence="3" key="1">
    <citation type="submission" date="2021-01" db="EMBL/GenBank/DDBJ databases">
        <authorList>
            <consortium name="Aspergillus puulaauensis MK2 genome sequencing consortium"/>
            <person name="Kazuki M."/>
            <person name="Futagami T."/>
        </authorList>
    </citation>
    <scope>NUCLEOTIDE SEQUENCE</scope>
    <source>
        <strain evidence="3">MK2</strain>
    </source>
</reference>
<dbReference type="OrthoDB" id="4504150at2759"/>
<proteinExistence type="predicted"/>
<keyword evidence="2" id="KW-0812">Transmembrane</keyword>
<dbReference type="EMBL" id="AP024449">
    <property type="protein sequence ID" value="BCS28820.1"/>
    <property type="molecule type" value="Genomic_DNA"/>
</dbReference>
<keyword evidence="2" id="KW-1133">Transmembrane helix</keyword>
<dbReference type="KEGG" id="apuu:APUU_70390S"/>
<evidence type="ECO:0000313" key="4">
    <source>
        <dbReference type="Proteomes" id="UP000654913"/>
    </source>
</evidence>
<protein>
    <submittedName>
        <fullName evidence="3">Uncharacterized protein</fullName>
    </submittedName>
</protein>
<organism evidence="3 4">
    <name type="scientific">Aspergillus puulaauensis</name>
    <dbReference type="NCBI Taxonomy" id="1220207"/>
    <lineage>
        <taxon>Eukaryota</taxon>
        <taxon>Fungi</taxon>
        <taxon>Dikarya</taxon>
        <taxon>Ascomycota</taxon>
        <taxon>Pezizomycotina</taxon>
        <taxon>Eurotiomycetes</taxon>
        <taxon>Eurotiomycetidae</taxon>
        <taxon>Eurotiales</taxon>
        <taxon>Aspergillaceae</taxon>
        <taxon>Aspergillus</taxon>
    </lineage>
</organism>
<sequence length="236" mass="26928">MPQSLSQPAPQIQEPQSFVIGFLPWFCLSISSIFILILLRKHIAGLCRNLWSYLPCSLRISVENFSFGQNCRRKGVYMKIDESGEIGNDDCFVNTGNDEDISHNWQARINYHGYETPSETETDDLELDSNNTLNLTLTKYFNPTTSLVFQHILEPPSPVTSFFPRPLKLTSRKSYQREESTNARNARPLTPIDHKNANTEGAMDAPTGWVHNIIETAVRRLERLHTAEYSHSRTSP</sequence>
<keyword evidence="2" id="KW-0472">Membrane</keyword>
<keyword evidence="4" id="KW-1185">Reference proteome</keyword>